<feature type="compositionally biased region" description="Basic and acidic residues" evidence="2">
    <location>
        <begin position="528"/>
        <end position="547"/>
    </location>
</feature>
<accession>A0A2S5B385</accession>
<feature type="compositionally biased region" description="Basic and acidic residues" evidence="2">
    <location>
        <begin position="1"/>
        <end position="19"/>
    </location>
</feature>
<protein>
    <recommendedName>
        <fullName evidence="3">DUF676 domain-containing protein</fullName>
    </recommendedName>
</protein>
<feature type="region of interest" description="Disordered" evidence="2">
    <location>
        <begin position="1"/>
        <end position="32"/>
    </location>
</feature>
<evidence type="ECO:0000313" key="4">
    <source>
        <dbReference type="EMBL" id="POY71242.1"/>
    </source>
</evidence>
<feature type="domain" description="DUF676" evidence="3">
    <location>
        <begin position="35"/>
        <end position="270"/>
    </location>
</feature>
<organism evidence="4 5">
    <name type="scientific">Rhodotorula taiwanensis</name>
    <dbReference type="NCBI Taxonomy" id="741276"/>
    <lineage>
        <taxon>Eukaryota</taxon>
        <taxon>Fungi</taxon>
        <taxon>Dikarya</taxon>
        <taxon>Basidiomycota</taxon>
        <taxon>Pucciniomycotina</taxon>
        <taxon>Microbotryomycetes</taxon>
        <taxon>Sporidiobolales</taxon>
        <taxon>Sporidiobolaceae</taxon>
        <taxon>Rhodotorula</taxon>
    </lineage>
</organism>
<feature type="region of interest" description="Disordered" evidence="2">
    <location>
        <begin position="528"/>
        <end position="552"/>
    </location>
</feature>
<evidence type="ECO:0000256" key="1">
    <source>
        <dbReference type="ARBA" id="ARBA00007920"/>
    </source>
</evidence>
<dbReference type="InterPro" id="IPR044294">
    <property type="entry name" value="Lipase-like"/>
</dbReference>
<comment type="similarity">
    <text evidence="1">Belongs to the putative lipase ROG1 family.</text>
</comment>
<name>A0A2S5B385_9BASI</name>
<dbReference type="Gene3D" id="3.40.50.1820">
    <property type="entry name" value="alpha/beta hydrolase"/>
    <property type="match status" value="1"/>
</dbReference>
<dbReference type="Pfam" id="PF05057">
    <property type="entry name" value="DUF676"/>
    <property type="match status" value="1"/>
</dbReference>
<evidence type="ECO:0000256" key="2">
    <source>
        <dbReference type="SAM" id="MobiDB-lite"/>
    </source>
</evidence>
<dbReference type="AlphaFoldDB" id="A0A2S5B385"/>
<dbReference type="OrthoDB" id="273452at2759"/>
<proteinExistence type="inferred from homology"/>
<sequence>MVPAPARDRLADADDDPARPRPSTTLTGSGSDSTRPIHLCVILHGLWGSPAHVSYIKESLVAHHDDSEATRLAVFVSSANSTSSGHLYDGIDVCAERVVEEIDAEIERLEAEAGAGGKITKFSIVGYSLGGLVARYVLGLLDSRSPSFFGTVRPVNFTTFASPAIGMPQFDGYWASWFRFLGSRLLSRTGQQIHERDSFLSRDFKVGRTSGTSTPAAAARARGTAQEQDGEPLLQIMADPRFSFYRALCRFQRVEVYANTLNDRSVPFCTAALEAHDPFALACKRAIEAAEDAGESVDGVPDLARGGLHVTYRAGTPILESYHVSEAKEEAAASAAGAAAAPGGVVVAQQTRRKRMRFSLPPPFRPSTYPVSKPKALVVISLLPVIWPVAISFLATRSLVHARQSQSRIRLAQSKIEGGADGWLARVGIKLEELVERSALDEPGFADALDHLRERERDSDRQETATIKDVDEEPEGVREADEDLSPVVNEAQATSPRPAPRPSTSSSSSLSSGWTLAGGEDAQTALLEQDKRDGSHRQKYRMRDPRPATDPVLSDSQLFQLEHLNAIPQLRKHLVHLPEVHWSHGAIIRRDPNFQQHEKGKLVVDAWATEFVL</sequence>
<evidence type="ECO:0000259" key="3">
    <source>
        <dbReference type="Pfam" id="PF05057"/>
    </source>
</evidence>
<dbReference type="EMBL" id="PJQD01000085">
    <property type="protein sequence ID" value="POY71242.1"/>
    <property type="molecule type" value="Genomic_DNA"/>
</dbReference>
<keyword evidence="5" id="KW-1185">Reference proteome</keyword>
<evidence type="ECO:0000313" key="5">
    <source>
        <dbReference type="Proteomes" id="UP000237144"/>
    </source>
</evidence>
<gene>
    <name evidence="4" type="ORF">BMF94_5554</name>
</gene>
<dbReference type="PANTHER" id="PTHR12482:SF62">
    <property type="entry name" value="LIPASE ROG1-RELATED"/>
    <property type="match status" value="1"/>
</dbReference>
<feature type="region of interest" description="Disordered" evidence="2">
    <location>
        <begin position="450"/>
        <end position="516"/>
    </location>
</feature>
<feature type="compositionally biased region" description="Basic and acidic residues" evidence="2">
    <location>
        <begin position="450"/>
        <end position="479"/>
    </location>
</feature>
<dbReference type="Proteomes" id="UP000237144">
    <property type="component" value="Unassembled WGS sequence"/>
</dbReference>
<feature type="compositionally biased region" description="Low complexity" evidence="2">
    <location>
        <begin position="21"/>
        <end position="32"/>
    </location>
</feature>
<dbReference type="InterPro" id="IPR029058">
    <property type="entry name" value="AB_hydrolase_fold"/>
</dbReference>
<dbReference type="InterPro" id="IPR007751">
    <property type="entry name" value="DUF676_lipase-like"/>
</dbReference>
<feature type="compositionally biased region" description="Low complexity" evidence="2">
    <location>
        <begin position="502"/>
        <end position="512"/>
    </location>
</feature>
<comment type="caution">
    <text evidence="4">The sequence shown here is derived from an EMBL/GenBank/DDBJ whole genome shotgun (WGS) entry which is preliminary data.</text>
</comment>
<reference evidence="4 5" key="1">
    <citation type="journal article" date="2018" name="Front. Microbiol.">
        <title>Prospects for Fungal Bioremediation of Acidic Radioactive Waste Sites: Characterization and Genome Sequence of Rhodotorula taiwanensis MD1149.</title>
        <authorList>
            <person name="Tkavc R."/>
            <person name="Matrosova V.Y."/>
            <person name="Grichenko O.E."/>
            <person name="Gostincar C."/>
            <person name="Volpe R.P."/>
            <person name="Klimenkova P."/>
            <person name="Gaidamakova E.K."/>
            <person name="Zhou C.E."/>
            <person name="Stewart B.J."/>
            <person name="Lyman M.G."/>
            <person name="Malfatti S.A."/>
            <person name="Rubinfeld B."/>
            <person name="Courtot M."/>
            <person name="Singh J."/>
            <person name="Dalgard C.L."/>
            <person name="Hamilton T."/>
            <person name="Frey K.G."/>
            <person name="Gunde-Cimerman N."/>
            <person name="Dugan L."/>
            <person name="Daly M.J."/>
        </authorList>
    </citation>
    <scope>NUCLEOTIDE SEQUENCE [LARGE SCALE GENOMIC DNA]</scope>
    <source>
        <strain evidence="4 5">MD1149</strain>
    </source>
</reference>
<dbReference type="SUPFAM" id="SSF53474">
    <property type="entry name" value="alpha/beta-Hydrolases"/>
    <property type="match status" value="1"/>
</dbReference>
<dbReference type="PANTHER" id="PTHR12482">
    <property type="entry name" value="LIPASE ROG1-RELATED-RELATED"/>
    <property type="match status" value="1"/>
</dbReference>